<sequence length="429" mass="47117">MSRAQSAVVEKNTSHKLEVMNYLNEIAGRYPNAVSLASGRPAGKFFQTSRWVQQMEHYVEYFAGRRGLQTEAALVLLAQYGATNGIINELIARQLDCDEQISCTPNQLMVTAGCQEAIDLCVGQLCTDARDVIIVQSPVYIGITGAANRHGVDLVALAGSEEQPLLSRLQETLRQLAAQGRRARAFYLVPNFDNPTGATLTQTVREALIDCCAAQQILILEDNPYGMFRYEGGAVPAMYTLDRSGCVLYLGTYSKTICPALRVGFLLLPPALFGSIAAAEALMTQLSQAKSFVTVNTSQLTQAIVGGVLLSQQGSLASLLRPVIDFYRHNRDAMVATLADHFTSQDGVQWNVPEGGFFLVVDLPFPFGQREAEICAGEYHVLVMPLSFFALDESQSRRVRLAFSNGDIAQIEEGVRRFSRFVRDRLGRN</sequence>
<dbReference type="SUPFAM" id="SSF53383">
    <property type="entry name" value="PLP-dependent transferases"/>
    <property type="match status" value="1"/>
</dbReference>
<evidence type="ECO:0000256" key="1">
    <source>
        <dbReference type="ARBA" id="ARBA00001933"/>
    </source>
</evidence>
<proteinExistence type="predicted"/>
<dbReference type="AlphaFoldDB" id="A0A6L8MS53"/>
<dbReference type="InterPro" id="IPR004839">
    <property type="entry name" value="Aminotransferase_I/II_large"/>
</dbReference>
<evidence type="ECO:0000256" key="3">
    <source>
        <dbReference type="ARBA" id="ARBA00022679"/>
    </source>
</evidence>
<evidence type="ECO:0000259" key="5">
    <source>
        <dbReference type="Pfam" id="PF00155"/>
    </source>
</evidence>
<accession>A0A6L8MS53</accession>
<dbReference type="PANTHER" id="PTHR42790:SF19">
    <property type="entry name" value="KYNURENINE_ALPHA-AMINOADIPATE AMINOTRANSFERASE, MITOCHONDRIAL"/>
    <property type="match status" value="1"/>
</dbReference>
<feature type="domain" description="Aminotransferase class I/classII large" evidence="5">
    <location>
        <begin position="87"/>
        <end position="418"/>
    </location>
</feature>
<keyword evidence="4" id="KW-0663">Pyridoxal phosphate</keyword>
<dbReference type="InterPro" id="IPR015424">
    <property type="entry name" value="PyrdxlP-dep_Trfase"/>
</dbReference>
<dbReference type="GO" id="GO:1901605">
    <property type="term" value="P:alpha-amino acid metabolic process"/>
    <property type="evidence" value="ECO:0007669"/>
    <property type="project" value="TreeGrafter"/>
</dbReference>
<dbReference type="EMBL" id="WWCP01000042">
    <property type="protein sequence ID" value="MYM84900.1"/>
    <property type="molecule type" value="Genomic_DNA"/>
</dbReference>
<evidence type="ECO:0000313" key="6">
    <source>
        <dbReference type="EMBL" id="MYM84900.1"/>
    </source>
</evidence>
<keyword evidence="3 6" id="KW-0808">Transferase</keyword>
<dbReference type="PANTHER" id="PTHR42790">
    <property type="entry name" value="AMINOTRANSFERASE"/>
    <property type="match status" value="1"/>
</dbReference>
<dbReference type="Pfam" id="PF00155">
    <property type="entry name" value="Aminotran_1_2"/>
    <property type="match status" value="1"/>
</dbReference>
<dbReference type="Gene3D" id="3.40.640.10">
    <property type="entry name" value="Type I PLP-dependent aspartate aminotransferase-like (Major domain)"/>
    <property type="match status" value="1"/>
</dbReference>
<dbReference type="InterPro" id="IPR050859">
    <property type="entry name" value="Class-I_PLP-dep_aminotransf"/>
</dbReference>
<dbReference type="InterPro" id="IPR015422">
    <property type="entry name" value="PyrdxlP-dep_Trfase_small"/>
</dbReference>
<organism evidence="6 7">
    <name type="scientific">Duganella lactea</name>
    <dbReference type="NCBI Taxonomy" id="2692173"/>
    <lineage>
        <taxon>Bacteria</taxon>
        <taxon>Pseudomonadati</taxon>
        <taxon>Pseudomonadota</taxon>
        <taxon>Betaproteobacteria</taxon>
        <taxon>Burkholderiales</taxon>
        <taxon>Oxalobacteraceae</taxon>
        <taxon>Telluria group</taxon>
        <taxon>Duganella</taxon>
    </lineage>
</organism>
<dbReference type="Proteomes" id="UP000474565">
    <property type="component" value="Unassembled WGS sequence"/>
</dbReference>
<name>A0A6L8MS53_9BURK</name>
<dbReference type="InterPro" id="IPR015421">
    <property type="entry name" value="PyrdxlP-dep_Trfase_major"/>
</dbReference>
<evidence type="ECO:0000256" key="4">
    <source>
        <dbReference type="ARBA" id="ARBA00022898"/>
    </source>
</evidence>
<dbReference type="GO" id="GO:0030170">
    <property type="term" value="F:pyridoxal phosphate binding"/>
    <property type="evidence" value="ECO:0007669"/>
    <property type="project" value="InterPro"/>
</dbReference>
<evidence type="ECO:0000256" key="2">
    <source>
        <dbReference type="ARBA" id="ARBA00022576"/>
    </source>
</evidence>
<dbReference type="GO" id="GO:0008483">
    <property type="term" value="F:transaminase activity"/>
    <property type="evidence" value="ECO:0007669"/>
    <property type="project" value="UniProtKB-KW"/>
</dbReference>
<comment type="caution">
    <text evidence="6">The sequence shown here is derived from an EMBL/GenBank/DDBJ whole genome shotgun (WGS) entry which is preliminary data.</text>
</comment>
<gene>
    <name evidence="6" type="ORF">GTP44_23500</name>
</gene>
<protein>
    <submittedName>
        <fullName evidence="6">Aminotransferase class I/II-fold pyridoxal phosphate-dependent enzyme</fullName>
    </submittedName>
</protein>
<comment type="cofactor">
    <cofactor evidence="1">
        <name>pyridoxal 5'-phosphate</name>
        <dbReference type="ChEBI" id="CHEBI:597326"/>
    </cofactor>
</comment>
<dbReference type="CDD" id="cd00609">
    <property type="entry name" value="AAT_like"/>
    <property type="match status" value="1"/>
</dbReference>
<keyword evidence="2 6" id="KW-0032">Aminotransferase</keyword>
<dbReference type="Gene3D" id="3.90.1150.10">
    <property type="entry name" value="Aspartate Aminotransferase, domain 1"/>
    <property type="match status" value="1"/>
</dbReference>
<reference evidence="6 7" key="1">
    <citation type="submission" date="2019-12" db="EMBL/GenBank/DDBJ databases">
        <title>Novel species isolated from a subtropical stream in China.</title>
        <authorList>
            <person name="Lu H."/>
        </authorList>
    </citation>
    <scope>NUCLEOTIDE SEQUENCE [LARGE SCALE GENOMIC DNA]</scope>
    <source>
        <strain evidence="6 7">FT50W</strain>
    </source>
</reference>
<evidence type="ECO:0000313" key="7">
    <source>
        <dbReference type="Proteomes" id="UP000474565"/>
    </source>
</evidence>